<keyword evidence="9 12" id="KW-0472">Membrane</keyword>
<dbReference type="KEGG" id="bgp:BGL_1c13780"/>
<evidence type="ECO:0000256" key="4">
    <source>
        <dbReference type="ARBA" id="ARBA00022475"/>
    </source>
</evidence>
<reference evidence="13 14" key="2">
    <citation type="journal article" date="2016" name="Appl. Microbiol. Biotechnol.">
        <title>Mutations improving production and secretion of extracellular lipase by Burkholderia glumae PG1.</title>
        <authorList>
            <person name="Knapp A."/>
            <person name="Voget S."/>
            <person name="Gao R."/>
            <person name="Zaburannyi N."/>
            <person name="Krysciak D."/>
            <person name="Breuer M."/>
            <person name="Hauer B."/>
            <person name="Streit W.R."/>
            <person name="Muller R."/>
            <person name="Daniel R."/>
            <person name="Jaeger K.E."/>
        </authorList>
    </citation>
    <scope>NUCLEOTIDE SEQUENCE [LARGE SCALE GENOMIC DNA]</scope>
    <source>
        <strain evidence="13 14">PG1</strain>
    </source>
</reference>
<reference evidence="14" key="1">
    <citation type="submission" date="2011-03" db="EMBL/GenBank/DDBJ databases">
        <authorList>
            <person name="Voget S."/>
            <person name="Streit W.R."/>
            <person name="Jaeger K.E."/>
            <person name="Daniel R."/>
        </authorList>
    </citation>
    <scope>NUCLEOTIDE SEQUENCE [LARGE SCALE GENOMIC DNA]</scope>
    <source>
        <strain evidence="14">PG1</strain>
    </source>
</reference>
<evidence type="ECO:0000256" key="9">
    <source>
        <dbReference type="ARBA" id="ARBA00023136"/>
    </source>
</evidence>
<sequence>MRPPHRHRTRACSPTSAWTGRASCWRCCCASRSAWPPRSCCAHARRAARRARPAPRRAFAWSSTRACRRAPPCTWSNTTSAWCFSCRMRAARVSSTRMTAHCRKPEMRAISRLLPAAAMLALFALFALLGGMPGVAHAASAAQAAAPITAQDIASFAKPAAGMSEAVRVATLLTVLSVLPAFVVSMTAFIRIAIVLSMIRHAFGMPETPPTPVLISLALFLTLFAMLPTFQAVNHDALQPFLSGHLDLPQALERSSGPLRQFMLRQVREDELKWMYEVSHEPLPATPDDVSLLQLTPAFILNELRVSFQIGFVILLPFLLIDLIVSSVLLSLGMLMVPPATISLPLKVLMFVLVDGWGLILRGVLGGFK</sequence>
<keyword evidence="7 12" id="KW-0653">Protein transport</keyword>
<dbReference type="InterPro" id="IPR005838">
    <property type="entry name" value="T3SS_IM_P"/>
</dbReference>
<organism evidence="13 14">
    <name type="scientific">Burkholderia plantarii</name>
    <dbReference type="NCBI Taxonomy" id="41899"/>
    <lineage>
        <taxon>Bacteria</taxon>
        <taxon>Pseudomonadati</taxon>
        <taxon>Pseudomonadota</taxon>
        <taxon>Betaproteobacteria</taxon>
        <taxon>Burkholderiales</taxon>
        <taxon>Burkholderiaceae</taxon>
        <taxon>Burkholderia</taxon>
    </lineage>
</organism>
<evidence type="ECO:0000256" key="6">
    <source>
        <dbReference type="ARBA" id="ARBA00022795"/>
    </source>
</evidence>
<dbReference type="GO" id="GO:0005886">
    <property type="term" value="C:plasma membrane"/>
    <property type="evidence" value="ECO:0007669"/>
    <property type="project" value="UniProtKB-SubCell"/>
</dbReference>
<dbReference type="GO" id="GO:0009425">
    <property type="term" value="C:bacterial-type flagellum basal body"/>
    <property type="evidence" value="ECO:0007669"/>
    <property type="project" value="UniProtKB-SubCell"/>
</dbReference>
<evidence type="ECO:0000256" key="1">
    <source>
        <dbReference type="ARBA" id="ARBA00006257"/>
    </source>
</evidence>
<comment type="function">
    <text evidence="12">Plays a role in the flagellum-specific transport system.</text>
</comment>
<keyword evidence="5 12" id="KW-0812">Transmembrane</keyword>
<evidence type="ECO:0000256" key="3">
    <source>
        <dbReference type="ARBA" id="ARBA00022448"/>
    </source>
</evidence>
<feature type="transmembrane region" description="Helical" evidence="12">
    <location>
        <begin position="211"/>
        <end position="233"/>
    </location>
</feature>
<keyword evidence="11 12" id="KW-1006">Bacterial flagellum protein export</keyword>
<evidence type="ECO:0000256" key="8">
    <source>
        <dbReference type="ARBA" id="ARBA00022989"/>
    </source>
</evidence>
<dbReference type="NCBIfam" id="TIGR01103">
    <property type="entry name" value="fliP"/>
    <property type="match status" value="1"/>
</dbReference>
<keyword evidence="8 12" id="KW-1133">Transmembrane helix</keyword>
<keyword evidence="13" id="KW-0966">Cell projection</keyword>
<keyword evidence="4 12" id="KW-1003">Cell membrane</keyword>
<evidence type="ECO:0000313" key="14">
    <source>
        <dbReference type="Proteomes" id="UP000031838"/>
    </source>
</evidence>
<keyword evidence="10" id="KW-0975">Bacterial flagellum</keyword>
<evidence type="ECO:0000256" key="10">
    <source>
        <dbReference type="ARBA" id="ARBA00023143"/>
    </source>
</evidence>
<gene>
    <name evidence="13" type="primary">fliP2</name>
    <name evidence="12" type="synonym">fliP</name>
    <name evidence="13" type="ORF">BGL_1c13780</name>
</gene>
<feature type="transmembrane region" description="Helical" evidence="12">
    <location>
        <begin position="113"/>
        <end position="132"/>
    </location>
</feature>
<name>A0A0B6RUS7_BURPL</name>
<evidence type="ECO:0000256" key="2">
    <source>
        <dbReference type="ARBA" id="ARBA00021714"/>
    </source>
</evidence>
<dbReference type="InterPro" id="IPR005837">
    <property type="entry name" value="FliP"/>
</dbReference>
<keyword evidence="6 12" id="KW-1005">Bacterial flagellum biogenesis</keyword>
<evidence type="ECO:0000256" key="5">
    <source>
        <dbReference type="ARBA" id="ARBA00022692"/>
    </source>
</evidence>
<protein>
    <recommendedName>
        <fullName evidence="2 12">Flagellar biosynthetic protein FliP</fullName>
    </recommendedName>
</protein>
<keyword evidence="3 12" id="KW-0813">Transport</keyword>
<evidence type="ECO:0000256" key="7">
    <source>
        <dbReference type="ARBA" id="ARBA00022927"/>
    </source>
</evidence>
<dbReference type="HOGENOM" id="CLU_042028_3_1_4"/>
<dbReference type="EMBL" id="CP002580">
    <property type="protein sequence ID" value="AJK45894.1"/>
    <property type="molecule type" value="Genomic_DNA"/>
</dbReference>
<feature type="transmembrane region" description="Helical" evidence="12">
    <location>
        <begin position="348"/>
        <end position="368"/>
    </location>
</feature>
<dbReference type="Pfam" id="PF00813">
    <property type="entry name" value="FliP"/>
    <property type="match status" value="1"/>
</dbReference>
<feature type="transmembrane region" description="Helical" evidence="12">
    <location>
        <begin position="310"/>
        <end position="336"/>
    </location>
</feature>
<comment type="subcellular location">
    <subcellularLocation>
        <location evidence="12">Cell membrane</location>
        <topology evidence="12">Multi-pass membrane protein</topology>
    </subcellularLocation>
    <subcellularLocation>
        <location evidence="12">Bacterial flagellum basal body</location>
    </subcellularLocation>
</comment>
<comment type="similarity">
    <text evidence="1 12">Belongs to the FliP/MopC/SpaP family.</text>
</comment>
<keyword evidence="14" id="KW-1185">Reference proteome</keyword>
<keyword evidence="13" id="KW-0969">Cilium</keyword>
<dbReference type="PROSITE" id="PS01061">
    <property type="entry name" value="FLIP_2"/>
    <property type="match status" value="1"/>
</dbReference>
<dbReference type="AlphaFoldDB" id="A0A0B6RUS7"/>
<evidence type="ECO:0000256" key="12">
    <source>
        <dbReference type="RuleBase" id="RU362069"/>
    </source>
</evidence>
<proteinExistence type="inferred from homology"/>
<dbReference type="GO" id="GO:0044781">
    <property type="term" value="P:bacterial-type flagellum organization"/>
    <property type="evidence" value="ECO:0007669"/>
    <property type="project" value="UniProtKB-UniRule"/>
</dbReference>
<dbReference type="GO" id="GO:0009306">
    <property type="term" value="P:protein secretion"/>
    <property type="evidence" value="ECO:0007669"/>
    <property type="project" value="UniProtKB-UniRule"/>
</dbReference>
<dbReference type="Proteomes" id="UP000031838">
    <property type="component" value="Chromosome 1"/>
</dbReference>
<dbReference type="PRINTS" id="PR00951">
    <property type="entry name" value="FLGBIOSNFLIP"/>
</dbReference>
<dbReference type="PANTHER" id="PTHR30587:SF0">
    <property type="entry name" value="FLAGELLAR BIOSYNTHETIC PROTEIN FLIP"/>
    <property type="match status" value="1"/>
</dbReference>
<dbReference type="PRINTS" id="PR01302">
    <property type="entry name" value="TYPE3IMPPROT"/>
</dbReference>
<keyword evidence="13" id="KW-0282">Flagellum</keyword>
<accession>A0A0B6RUS7</accession>
<dbReference type="PANTHER" id="PTHR30587">
    <property type="entry name" value="FLAGELLAR BIOSYNTHETIC PROTEIN FLIP"/>
    <property type="match status" value="1"/>
</dbReference>
<evidence type="ECO:0000256" key="11">
    <source>
        <dbReference type="ARBA" id="ARBA00023225"/>
    </source>
</evidence>
<evidence type="ECO:0000313" key="13">
    <source>
        <dbReference type="EMBL" id="AJK45894.1"/>
    </source>
</evidence>
<feature type="transmembrane region" description="Helical" evidence="12">
    <location>
        <begin position="172"/>
        <end position="199"/>
    </location>
</feature>